<dbReference type="InterPro" id="IPR050490">
    <property type="entry name" value="Bact_solute-bd_prot1"/>
</dbReference>
<evidence type="ECO:0000313" key="1">
    <source>
        <dbReference type="EMBL" id="WDH81655.1"/>
    </source>
</evidence>
<evidence type="ECO:0000313" key="2">
    <source>
        <dbReference type="Proteomes" id="UP001220962"/>
    </source>
</evidence>
<organism evidence="1 2">
    <name type="scientific">Paenibacillus urinalis</name>
    <dbReference type="NCBI Taxonomy" id="521520"/>
    <lineage>
        <taxon>Bacteria</taxon>
        <taxon>Bacillati</taxon>
        <taxon>Bacillota</taxon>
        <taxon>Bacilli</taxon>
        <taxon>Bacillales</taxon>
        <taxon>Paenibacillaceae</taxon>
        <taxon>Paenibacillus</taxon>
    </lineage>
</organism>
<dbReference type="Gene3D" id="3.40.190.10">
    <property type="entry name" value="Periplasmic binding protein-like II"/>
    <property type="match status" value="1"/>
</dbReference>
<protein>
    <submittedName>
        <fullName evidence="1">Extracellular solute-binding protein</fullName>
    </submittedName>
</protein>
<dbReference type="RefSeq" id="WP_205054814.1">
    <property type="nucleotide sequence ID" value="NZ_CP118101.1"/>
</dbReference>
<dbReference type="EMBL" id="CP118101">
    <property type="protein sequence ID" value="WDH81655.1"/>
    <property type="molecule type" value="Genomic_DNA"/>
</dbReference>
<dbReference type="Proteomes" id="UP001220962">
    <property type="component" value="Chromosome"/>
</dbReference>
<gene>
    <name evidence="1" type="ORF">PUW23_19360</name>
</gene>
<sequence>MKHIRYISLILLLGVMLFAGTFPYASSSVTRPASAAATDALQGLEEEGETPVNPIIESAFEPYYMDVSRTWEEAGVPSARESILVPGTRLSGQSEGASVSTGSYAGKEDVLIWNNNRTEWIEYDIEVPAEGMYEMALTYHALIDEDAVYQSYRPTTMAVSFDGEYVFNEARAIEFARIFRDELPFKTDEKGNHIRPRPIEQNQWMRQSFQDAEGTSSLPLKWKLTEGKHTLRLQSFAPIVIDQIELVPPTTIPPYEEFQMTLPENNGNTSGSEVIVIEAENMQAKNDVAIQVMTDQDPLMSPDADNKLIFNAIGGTRWQNGGGAITWSFTVPDSGRYNLGIRAYQGYQSSKKVYRKIMIDGQVPFEELLAYPINYSTSWQGVVIGPSAEEPYEIYLEKGEHTLTLAATYAPYNPVLNEQEQVLALIRDLSENINTITGGVEDTARTWRIKENFPELITRTEEIKQKLERMAAMLLEVNGEADANSQSLSTAITDIEDILRYPNDIPYKLEDLSLISSRVASITASLTAAPMALDKLYIAPAGTAFPRMEANWGEKTLRNTSSFFHSFSSDNRLSSSEDEVLNIWVNYGRDYVNLIQEMADQYFTPETGIEVQVDLLPDENLLVMANAAGKSPDIALGMTEGRPIELAIRGAVEDLSDYPGFDDLFEQYSPGSTLPYYFADGYYALPETQRFQVLYYRKDILQKLGLGVPDTWEDVIEMLPTLQQNGYNFHIPYNDYMTFLYQYGAEFYTADGMKTALDSPEAFTGFKLMTDLFTVYGIEQQVPSFYQHFRDGDMPIGIADFNFYLQMRVAAPELDGWWGMAPLPGTMSERGEVERWTGGNQTAAAIFSNSDLKEEAWQFLQWWLSSETQQRFGNDLEGFYGVAFRWNTANLEAFTGLPWNEEELAVMLEQWRWYKDMANIPGSYFIPREVMNAWNRTVLSGQNYRDALEEGILGMDREIWRKAREFDYIDEQGSIVDTYDPPQVTEPWKGVDRYVNP</sequence>
<reference evidence="1" key="1">
    <citation type="submission" date="2023-02" db="EMBL/GenBank/DDBJ databases">
        <title>Pathogen: clinical or host-associated sample.</title>
        <authorList>
            <person name="Hergert J."/>
            <person name="Casey R."/>
            <person name="Wagner J."/>
            <person name="Young E.L."/>
            <person name="Oakeson K.F."/>
        </authorList>
    </citation>
    <scope>NUCLEOTIDE SEQUENCE</scope>
    <source>
        <strain evidence="1">2022CK-00830</strain>
    </source>
</reference>
<dbReference type="PANTHER" id="PTHR43649">
    <property type="entry name" value="ARABINOSE-BINDING PROTEIN-RELATED"/>
    <property type="match status" value="1"/>
</dbReference>
<dbReference type="Gene3D" id="2.60.120.260">
    <property type="entry name" value="Galactose-binding domain-like"/>
    <property type="match status" value="2"/>
</dbReference>
<proteinExistence type="predicted"/>
<accession>A0AAX3MVM0</accession>
<dbReference type="PANTHER" id="PTHR43649:SF27">
    <property type="entry name" value="EXTRACELLULAR SOLUTE-BINDING PROTEIN FAMILY 1"/>
    <property type="match status" value="1"/>
</dbReference>
<dbReference type="SUPFAM" id="SSF53850">
    <property type="entry name" value="Periplasmic binding protein-like II"/>
    <property type="match status" value="1"/>
</dbReference>
<dbReference type="InterPro" id="IPR006059">
    <property type="entry name" value="SBP"/>
</dbReference>
<name>A0AAX3MVM0_9BACL</name>
<dbReference type="AlphaFoldDB" id="A0AAX3MVM0"/>
<dbReference type="Pfam" id="PF01547">
    <property type="entry name" value="SBP_bac_1"/>
    <property type="match status" value="1"/>
</dbReference>